<dbReference type="InterPro" id="IPR027417">
    <property type="entry name" value="P-loop_NTPase"/>
</dbReference>
<dbReference type="CDD" id="cd02020">
    <property type="entry name" value="CMPK"/>
    <property type="match status" value="1"/>
</dbReference>
<dbReference type="EMBL" id="FQXI01000001">
    <property type="protein sequence ID" value="SHG97901.1"/>
    <property type="molecule type" value="Genomic_DNA"/>
</dbReference>
<gene>
    <name evidence="8" type="primary">cmk</name>
    <name evidence="10" type="ORF">SAMN02745245_00216</name>
</gene>
<dbReference type="GO" id="GO:0036430">
    <property type="term" value="F:CMP kinase activity"/>
    <property type="evidence" value="ECO:0007669"/>
    <property type="project" value="RHEA"/>
</dbReference>
<evidence type="ECO:0000256" key="2">
    <source>
        <dbReference type="ARBA" id="ARBA00022679"/>
    </source>
</evidence>
<evidence type="ECO:0000313" key="11">
    <source>
        <dbReference type="Proteomes" id="UP000184032"/>
    </source>
</evidence>
<dbReference type="GO" id="GO:0005524">
    <property type="term" value="F:ATP binding"/>
    <property type="evidence" value="ECO:0007669"/>
    <property type="project" value="UniProtKB-UniRule"/>
</dbReference>
<dbReference type="AlphaFoldDB" id="A0A1M5P7T8"/>
<comment type="catalytic activity">
    <reaction evidence="6 8">
        <text>dCMP + ATP = dCDP + ADP</text>
        <dbReference type="Rhea" id="RHEA:25094"/>
        <dbReference type="ChEBI" id="CHEBI:30616"/>
        <dbReference type="ChEBI" id="CHEBI:57566"/>
        <dbReference type="ChEBI" id="CHEBI:58593"/>
        <dbReference type="ChEBI" id="CHEBI:456216"/>
        <dbReference type="EC" id="2.7.4.25"/>
    </reaction>
</comment>
<evidence type="ECO:0000313" key="10">
    <source>
        <dbReference type="EMBL" id="SHG97901.1"/>
    </source>
</evidence>
<dbReference type="EC" id="2.7.4.25" evidence="8"/>
<keyword evidence="8" id="KW-0963">Cytoplasm</keyword>
<sequence length="213" mass="23971">MFSIAIDGPAGSGKSTIAKLLASKLNIEYIDTGAMYRAIALKCLRLKINTDEEIKNMLADTEIDFINGKIYMDSEDVSELIRTKEISTIASDISKIAVVRKKLVEIQQKLASKKAVVMEGRDIGTVVLKNAKYKFFLTASIESRAKRRYEQMLEDGIKIDLNSVKEDILARDYNDEHRKNSPLKMADDAILLDNSNMTLEETLDFMLNVIRGN</sequence>
<dbReference type="STRING" id="1120995.SAMN02745245_00216"/>
<keyword evidence="5 8" id="KW-0067">ATP-binding</keyword>
<feature type="binding site" evidence="8">
    <location>
        <begin position="8"/>
        <end position="16"/>
    </location>
    <ligand>
        <name>ATP</name>
        <dbReference type="ChEBI" id="CHEBI:30616"/>
    </ligand>
</feature>
<evidence type="ECO:0000259" key="9">
    <source>
        <dbReference type="Pfam" id="PF02224"/>
    </source>
</evidence>
<evidence type="ECO:0000256" key="8">
    <source>
        <dbReference type="HAMAP-Rule" id="MF_00238"/>
    </source>
</evidence>
<protein>
    <recommendedName>
        <fullName evidence="8">Cytidylate kinase</fullName>
        <shortName evidence="8">CK</shortName>
        <ecNumber evidence="8">2.7.4.25</ecNumber>
    </recommendedName>
    <alternativeName>
        <fullName evidence="8">Cytidine monophosphate kinase</fullName>
        <shortName evidence="8">CMP kinase</shortName>
    </alternativeName>
</protein>
<dbReference type="GO" id="GO:0005829">
    <property type="term" value="C:cytosol"/>
    <property type="evidence" value="ECO:0007669"/>
    <property type="project" value="TreeGrafter"/>
</dbReference>
<evidence type="ECO:0000256" key="1">
    <source>
        <dbReference type="ARBA" id="ARBA00009427"/>
    </source>
</evidence>
<comment type="catalytic activity">
    <reaction evidence="7 8">
        <text>CMP + ATP = CDP + ADP</text>
        <dbReference type="Rhea" id="RHEA:11600"/>
        <dbReference type="ChEBI" id="CHEBI:30616"/>
        <dbReference type="ChEBI" id="CHEBI:58069"/>
        <dbReference type="ChEBI" id="CHEBI:60377"/>
        <dbReference type="ChEBI" id="CHEBI:456216"/>
        <dbReference type="EC" id="2.7.4.25"/>
    </reaction>
</comment>
<evidence type="ECO:0000256" key="5">
    <source>
        <dbReference type="ARBA" id="ARBA00022840"/>
    </source>
</evidence>
<dbReference type="PANTHER" id="PTHR21299:SF2">
    <property type="entry name" value="CYTIDYLATE KINASE"/>
    <property type="match status" value="1"/>
</dbReference>
<accession>A0A1M5P7T8</accession>
<reference evidence="10 11" key="1">
    <citation type="submission" date="2016-11" db="EMBL/GenBank/DDBJ databases">
        <authorList>
            <person name="Jaros S."/>
            <person name="Januszkiewicz K."/>
            <person name="Wedrychowicz H."/>
        </authorList>
    </citation>
    <scope>NUCLEOTIDE SEQUENCE [LARGE SCALE GENOMIC DNA]</scope>
    <source>
        <strain evidence="10 11">DSM 21120</strain>
    </source>
</reference>
<dbReference type="OrthoDB" id="9807434at2"/>
<dbReference type="HAMAP" id="MF_00238">
    <property type="entry name" value="Cytidyl_kinase_type1"/>
    <property type="match status" value="1"/>
</dbReference>
<dbReference type="NCBIfam" id="TIGR00017">
    <property type="entry name" value="cmk"/>
    <property type="match status" value="1"/>
</dbReference>
<evidence type="ECO:0000256" key="4">
    <source>
        <dbReference type="ARBA" id="ARBA00022777"/>
    </source>
</evidence>
<evidence type="ECO:0000256" key="3">
    <source>
        <dbReference type="ARBA" id="ARBA00022741"/>
    </source>
</evidence>
<proteinExistence type="inferred from homology"/>
<dbReference type="RefSeq" id="WP_073182940.1">
    <property type="nucleotide sequence ID" value="NZ_FQXI01000001.1"/>
</dbReference>
<keyword evidence="3 8" id="KW-0547">Nucleotide-binding</keyword>
<keyword evidence="4 8" id="KW-0418">Kinase</keyword>
<dbReference type="SUPFAM" id="SSF52540">
    <property type="entry name" value="P-loop containing nucleoside triphosphate hydrolases"/>
    <property type="match status" value="1"/>
</dbReference>
<feature type="domain" description="Cytidylate kinase" evidence="9">
    <location>
        <begin position="4"/>
        <end position="210"/>
    </location>
</feature>
<dbReference type="InterPro" id="IPR003136">
    <property type="entry name" value="Cytidylate_kin"/>
</dbReference>
<evidence type="ECO:0000256" key="7">
    <source>
        <dbReference type="ARBA" id="ARBA00048478"/>
    </source>
</evidence>
<dbReference type="Gene3D" id="3.40.50.300">
    <property type="entry name" value="P-loop containing nucleotide triphosphate hydrolases"/>
    <property type="match status" value="1"/>
</dbReference>
<dbReference type="GO" id="GO:0015949">
    <property type="term" value="P:nucleobase-containing small molecule interconversion"/>
    <property type="evidence" value="ECO:0007669"/>
    <property type="project" value="TreeGrafter"/>
</dbReference>
<name>A0A1M5P7T8_9FIRM</name>
<keyword evidence="2 8" id="KW-0808">Transferase</keyword>
<comment type="similarity">
    <text evidence="1 8">Belongs to the cytidylate kinase family. Type 1 subfamily.</text>
</comment>
<dbReference type="PANTHER" id="PTHR21299">
    <property type="entry name" value="CYTIDYLATE KINASE/PANTOATE-BETA-ALANINE LIGASE"/>
    <property type="match status" value="1"/>
</dbReference>
<dbReference type="GO" id="GO:0006220">
    <property type="term" value="P:pyrimidine nucleotide metabolic process"/>
    <property type="evidence" value="ECO:0007669"/>
    <property type="project" value="UniProtKB-UniRule"/>
</dbReference>
<keyword evidence="11" id="KW-1185">Reference proteome</keyword>
<comment type="subcellular location">
    <subcellularLocation>
        <location evidence="8">Cytoplasm</location>
    </subcellularLocation>
</comment>
<dbReference type="Proteomes" id="UP000184032">
    <property type="component" value="Unassembled WGS sequence"/>
</dbReference>
<organism evidence="10 11">
    <name type="scientific">Anaerosphaera aminiphila DSM 21120</name>
    <dbReference type="NCBI Taxonomy" id="1120995"/>
    <lineage>
        <taxon>Bacteria</taxon>
        <taxon>Bacillati</taxon>
        <taxon>Bacillota</taxon>
        <taxon>Tissierellia</taxon>
        <taxon>Tissierellales</taxon>
        <taxon>Peptoniphilaceae</taxon>
        <taxon>Anaerosphaera</taxon>
    </lineage>
</organism>
<dbReference type="GO" id="GO:0036431">
    <property type="term" value="F:dCMP kinase activity"/>
    <property type="evidence" value="ECO:0007669"/>
    <property type="project" value="InterPro"/>
</dbReference>
<dbReference type="Pfam" id="PF02224">
    <property type="entry name" value="Cytidylate_kin"/>
    <property type="match status" value="1"/>
</dbReference>
<evidence type="ECO:0000256" key="6">
    <source>
        <dbReference type="ARBA" id="ARBA00047615"/>
    </source>
</evidence>
<dbReference type="InterPro" id="IPR011994">
    <property type="entry name" value="Cytidylate_kinase_dom"/>
</dbReference>